<feature type="compositionally biased region" description="Basic residues" evidence="1">
    <location>
        <begin position="100"/>
        <end position="110"/>
    </location>
</feature>
<dbReference type="Proteomes" id="UP001213799">
    <property type="component" value="Unassembled WGS sequence"/>
</dbReference>
<feature type="compositionally biased region" description="Polar residues" evidence="1">
    <location>
        <begin position="247"/>
        <end position="256"/>
    </location>
</feature>
<name>A0AAD6DMC7_9EURO</name>
<protein>
    <submittedName>
        <fullName evidence="2">Uncharacterized protein</fullName>
    </submittedName>
</protein>
<evidence type="ECO:0000313" key="3">
    <source>
        <dbReference type="Proteomes" id="UP001213799"/>
    </source>
</evidence>
<accession>A0AAD6DMC7</accession>
<reference evidence="2" key="1">
    <citation type="journal article" date="2023" name="IMA Fungus">
        <title>Comparative genomic study of the Penicillium genus elucidates a diverse pangenome and 15 lateral gene transfer events.</title>
        <authorList>
            <person name="Petersen C."/>
            <person name="Sorensen T."/>
            <person name="Nielsen M.R."/>
            <person name="Sondergaard T.E."/>
            <person name="Sorensen J.L."/>
            <person name="Fitzpatrick D.A."/>
            <person name="Frisvad J.C."/>
            <person name="Nielsen K.L."/>
        </authorList>
    </citation>
    <scope>NUCLEOTIDE SEQUENCE</scope>
    <source>
        <strain evidence="2">IBT 12815</strain>
    </source>
</reference>
<feature type="region of interest" description="Disordered" evidence="1">
    <location>
        <begin position="25"/>
        <end position="302"/>
    </location>
</feature>
<reference evidence="2" key="2">
    <citation type="submission" date="2023-01" db="EMBL/GenBank/DDBJ databases">
        <authorList>
            <person name="Petersen C."/>
        </authorList>
    </citation>
    <scope>NUCLEOTIDE SEQUENCE</scope>
    <source>
        <strain evidence="2">IBT 12815</strain>
    </source>
</reference>
<feature type="compositionally biased region" description="Low complexity" evidence="1">
    <location>
        <begin position="40"/>
        <end position="49"/>
    </location>
</feature>
<organism evidence="2 3">
    <name type="scientific">Penicillium hordei</name>
    <dbReference type="NCBI Taxonomy" id="40994"/>
    <lineage>
        <taxon>Eukaryota</taxon>
        <taxon>Fungi</taxon>
        <taxon>Dikarya</taxon>
        <taxon>Ascomycota</taxon>
        <taxon>Pezizomycotina</taxon>
        <taxon>Eurotiomycetes</taxon>
        <taxon>Eurotiomycetidae</taxon>
        <taxon>Eurotiales</taxon>
        <taxon>Aspergillaceae</taxon>
        <taxon>Penicillium</taxon>
    </lineage>
</organism>
<proteinExistence type="predicted"/>
<sequence length="518" mass="57150">MTIVCRCINKCLGICRRSRRRRNSLDPLLPFNEPPPSPDVVPDVAYPARPAAPVPPPPKDSEIIRTPRPARSSKPTRMARRGRVSNRGGVARPSQGLKPAKPKRKDKRKAQMATGDSEGNITDEEYPPLPPSREGSRTGITPEMSDIDINEPRDIDVPDAEPGDKLLSHLRTPPRSQAALPQSGDAGQGDTSSDEILDSRSRADTSQSRAKIPTTPVPQGEQASERPPGSRKRGHVEDIAQEGQEWSPASTSQDTPSPAKRIRIDEASLKTPAPVPAGPRLSPPRLNPSPPPATSSSGSGYDMDDYLWPKPTEEELATYRRKGAQLVAWLEDPNEPNCNISQATITIDDLLNNIPEEDRFRVGQSYFQNIGDLLEGGEPESMGLTTEDNRYRFTSLSSKVKDPAILQRFGVERMSNSFAHIIGPGIIFATSIFRHDCVQWNEIARALYVMDHPITTLRHIIYSTVINEETAPYIRRIAYPRYDLSFDAATSEPCLIIERGTQVRSVSLEQPFGIAAID</sequence>
<comment type="caution">
    <text evidence="2">The sequence shown here is derived from an EMBL/GenBank/DDBJ whole genome shotgun (WGS) entry which is preliminary data.</text>
</comment>
<evidence type="ECO:0000256" key="1">
    <source>
        <dbReference type="SAM" id="MobiDB-lite"/>
    </source>
</evidence>
<dbReference type="AlphaFoldDB" id="A0AAD6DMC7"/>
<dbReference type="GeneID" id="81592361"/>
<feature type="compositionally biased region" description="Basic and acidic residues" evidence="1">
    <location>
        <begin position="150"/>
        <end position="167"/>
    </location>
</feature>
<dbReference type="EMBL" id="JAQJAE010000006">
    <property type="protein sequence ID" value="KAJ5588387.1"/>
    <property type="molecule type" value="Genomic_DNA"/>
</dbReference>
<gene>
    <name evidence="2" type="ORF">N7537_011065</name>
</gene>
<keyword evidence="3" id="KW-1185">Reference proteome</keyword>
<dbReference type="RefSeq" id="XP_056747406.1">
    <property type="nucleotide sequence ID" value="XM_056902119.1"/>
</dbReference>
<evidence type="ECO:0000313" key="2">
    <source>
        <dbReference type="EMBL" id="KAJ5588387.1"/>
    </source>
</evidence>
<feature type="compositionally biased region" description="Pro residues" evidence="1">
    <location>
        <begin position="273"/>
        <end position="293"/>
    </location>
</feature>